<keyword evidence="1" id="KW-0067">ATP-binding</keyword>
<dbReference type="GO" id="GO:0043139">
    <property type="term" value="F:5'-3' DNA helicase activity"/>
    <property type="evidence" value="ECO:0007669"/>
    <property type="project" value="UniProtKB-EC"/>
</dbReference>
<dbReference type="InterPro" id="IPR010285">
    <property type="entry name" value="DNA_helicase_pif1-like_DEAD"/>
</dbReference>
<organism evidence="3 4">
    <name type="scientific">Araneus ventricosus</name>
    <name type="common">Orbweaver spider</name>
    <name type="synonym">Epeira ventricosa</name>
    <dbReference type="NCBI Taxonomy" id="182803"/>
    <lineage>
        <taxon>Eukaryota</taxon>
        <taxon>Metazoa</taxon>
        <taxon>Ecdysozoa</taxon>
        <taxon>Arthropoda</taxon>
        <taxon>Chelicerata</taxon>
        <taxon>Arachnida</taxon>
        <taxon>Araneae</taxon>
        <taxon>Araneomorphae</taxon>
        <taxon>Entelegynae</taxon>
        <taxon>Araneoidea</taxon>
        <taxon>Araneidae</taxon>
        <taxon>Araneus</taxon>
    </lineage>
</organism>
<keyword evidence="1" id="KW-0233">DNA recombination</keyword>
<dbReference type="PANTHER" id="PTHR10492:SF57">
    <property type="entry name" value="ATP-DEPENDENT DNA HELICASE"/>
    <property type="match status" value="1"/>
</dbReference>
<keyword evidence="1" id="KW-0547">Nucleotide-binding</keyword>
<keyword evidence="1" id="KW-0227">DNA damage</keyword>
<keyword evidence="1" id="KW-0378">Hydrolase</keyword>
<dbReference type="GO" id="GO:0000723">
    <property type="term" value="P:telomere maintenance"/>
    <property type="evidence" value="ECO:0007669"/>
    <property type="project" value="InterPro"/>
</dbReference>
<keyword evidence="4" id="KW-1185">Reference proteome</keyword>
<dbReference type="Pfam" id="PF05970">
    <property type="entry name" value="PIF1"/>
    <property type="match status" value="1"/>
</dbReference>
<dbReference type="OrthoDB" id="272985at2759"/>
<reference evidence="3 4" key="1">
    <citation type="journal article" date="2019" name="Sci. Rep.">
        <title>Orb-weaving spider Araneus ventricosus genome elucidates the spidroin gene catalogue.</title>
        <authorList>
            <person name="Kono N."/>
            <person name="Nakamura H."/>
            <person name="Ohtoshi R."/>
            <person name="Moran D.A.P."/>
            <person name="Shinohara A."/>
            <person name="Yoshida Y."/>
            <person name="Fujiwara M."/>
            <person name="Mori M."/>
            <person name="Tomita M."/>
            <person name="Arakawa K."/>
        </authorList>
    </citation>
    <scope>NUCLEOTIDE SEQUENCE [LARGE SCALE GENOMIC DNA]</scope>
</reference>
<accession>A0A4Y2IQ84</accession>
<dbReference type="PANTHER" id="PTHR10492">
    <property type="match status" value="1"/>
</dbReference>
<sequence>MLLFHVPGAKSFEELRTYESVTMDPFKDACSARNLLEDDGEWRNCLREYWMGLLGLLSNVKCKHVTSIGLPEPATSHSYVNIDFYDLETEIKEGERLMTMLNPEQHTISDAIMYEIRGVDEASSKTFPVKVFAGSGKCFSFNALIFSVRGLGEIAVPISWTDIAAIILEEGRTAHSRFKLPVHIFDNS</sequence>
<evidence type="ECO:0000256" key="1">
    <source>
        <dbReference type="RuleBase" id="RU363044"/>
    </source>
</evidence>
<dbReference type="GO" id="GO:0016887">
    <property type="term" value="F:ATP hydrolysis activity"/>
    <property type="evidence" value="ECO:0007669"/>
    <property type="project" value="RHEA"/>
</dbReference>
<evidence type="ECO:0000259" key="2">
    <source>
        <dbReference type="Pfam" id="PF05970"/>
    </source>
</evidence>
<protein>
    <recommendedName>
        <fullName evidence="1">ATP-dependent DNA helicase</fullName>
        <ecNumber evidence="1">5.6.2.3</ecNumber>
    </recommendedName>
</protein>
<gene>
    <name evidence="3" type="ORF">AVEN_202536_1</name>
</gene>
<dbReference type="EC" id="5.6.2.3" evidence="1"/>
<dbReference type="EMBL" id="BGPR01002856">
    <property type="protein sequence ID" value="GBM80023.1"/>
    <property type="molecule type" value="Genomic_DNA"/>
</dbReference>
<comment type="similarity">
    <text evidence="1">Belongs to the helicase family.</text>
</comment>
<dbReference type="Proteomes" id="UP000499080">
    <property type="component" value="Unassembled WGS sequence"/>
</dbReference>
<proteinExistence type="inferred from homology"/>
<keyword evidence="1" id="KW-0347">Helicase</keyword>
<evidence type="ECO:0000313" key="3">
    <source>
        <dbReference type="EMBL" id="GBM80023.1"/>
    </source>
</evidence>
<comment type="caution">
    <text evidence="3">The sequence shown here is derived from an EMBL/GenBank/DDBJ whole genome shotgun (WGS) entry which is preliminary data.</text>
</comment>
<name>A0A4Y2IQ84_ARAVE</name>
<dbReference type="GO" id="GO:0005524">
    <property type="term" value="F:ATP binding"/>
    <property type="evidence" value="ECO:0007669"/>
    <property type="project" value="UniProtKB-KW"/>
</dbReference>
<feature type="domain" description="DNA helicase Pif1-like DEAD-box helicase" evidence="2">
    <location>
        <begin position="100"/>
        <end position="187"/>
    </location>
</feature>
<keyword evidence="1" id="KW-0234">DNA repair</keyword>
<comment type="cofactor">
    <cofactor evidence="1">
        <name>Mg(2+)</name>
        <dbReference type="ChEBI" id="CHEBI:18420"/>
    </cofactor>
</comment>
<dbReference type="GO" id="GO:0006310">
    <property type="term" value="P:DNA recombination"/>
    <property type="evidence" value="ECO:0007669"/>
    <property type="project" value="UniProtKB-KW"/>
</dbReference>
<dbReference type="GO" id="GO:0006281">
    <property type="term" value="P:DNA repair"/>
    <property type="evidence" value="ECO:0007669"/>
    <property type="project" value="UniProtKB-KW"/>
</dbReference>
<evidence type="ECO:0000313" key="4">
    <source>
        <dbReference type="Proteomes" id="UP000499080"/>
    </source>
</evidence>
<dbReference type="AlphaFoldDB" id="A0A4Y2IQ84"/>
<comment type="catalytic activity">
    <reaction evidence="1">
        <text>ATP + H2O = ADP + phosphate + H(+)</text>
        <dbReference type="Rhea" id="RHEA:13065"/>
        <dbReference type="ChEBI" id="CHEBI:15377"/>
        <dbReference type="ChEBI" id="CHEBI:15378"/>
        <dbReference type="ChEBI" id="CHEBI:30616"/>
        <dbReference type="ChEBI" id="CHEBI:43474"/>
        <dbReference type="ChEBI" id="CHEBI:456216"/>
        <dbReference type="EC" id="5.6.2.3"/>
    </reaction>
</comment>